<dbReference type="PANTHER" id="PTHR42985">
    <property type="entry name" value="SODIUM-COUPLED MONOCARBOXYLATE TRANSPORTER"/>
    <property type="match status" value="1"/>
</dbReference>
<comment type="subcellular location">
    <subcellularLocation>
        <location evidence="1">Cell membrane</location>
        <topology evidence="1">Multi-pass membrane protein</topology>
    </subcellularLocation>
</comment>
<keyword evidence="4" id="KW-1003">Cell membrane</keyword>
<feature type="transmembrane region" description="Helical" evidence="12">
    <location>
        <begin position="51"/>
        <end position="71"/>
    </location>
</feature>
<protein>
    <submittedName>
        <fullName evidence="13">Uncharacterized protein</fullName>
    </submittedName>
</protein>
<dbReference type="PROSITE" id="PS50283">
    <property type="entry name" value="NA_SOLUT_SYMP_3"/>
    <property type="match status" value="1"/>
</dbReference>
<keyword evidence="3" id="KW-0813">Transport</keyword>
<evidence type="ECO:0000256" key="12">
    <source>
        <dbReference type="SAM" id="Phobius"/>
    </source>
</evidence>
<dbReference type="GO" id="GO:0015293">
    <property type="term" value="F:symporter activity"/>
    <property type="evidence" value="ECO:0007669"/>
    <property type="project" value="TreeGrafter"/>
</dbReference>
<comment type="similarity">
    <text evidence="2 11">Belongs to the sodium:solute symporter (SSF) (TC 2.A.21) family.</text>
</comment>
<proteinExistence type="inferred from homology"/>
<evidence type="ECO:0000256" key="10">
    <source>
        <dbReference type="ARBA" id="ARBA00023201"/>
    </source>
</evidence>
<dbReference type="GO" id="GO:0006814">
    <property type="term" value="P:sodium ion transport"/>
    <property type="evidence" value="ECO:0007669"/>
    <property type="project" value="UniProtKB-KW"/>
</dbReference>
<keyword evidence="8" id="KW-0406">Ion transport</keyword>
<evidence type="ECO:0000256" key="8">
    <source>
        <dbReference type="ARBA" id="ARBA00023065"/>
    </source>
</evidence>
<organism evidence="13 14">
    <name type="scientific">Scyliorhinus torazame</name>
    <name type="common">Cloudy catshark</name>
    <name type="synonym">Catulus torazame</name>
    <dbReference type="NCBI Taxonomy" id="75743"/>
    <lineage>
        <taxon>Eukaryota</taxon>
        <taxon>Metazoa</taxon>
        <taxon>Chordata</taxon>
        <taxon>Craniata</taxon>
        <taxon>Vertebrata</taxon>
        <taxon>Chondrichthyes</taxon>
        <taxon>Elasmobranchii</taxon>
        <taxon>Galeomorphii</taxon>
        <taxon>Galeoidea</taxon>
        <taxon>Carcharhiniformes</taxon>
        <taxon>Scyliorhinidae</taxon>
        <taxon>Scyliorhinus</taxon>
    </lineage>
</organism>
<feature type="transmembrane region" description="Helical" evidence="12">
    <location>
        <begin position="25"/>
        <end position="44"/>
    </location>
</feature>
<dbReference type="AlphaFoldDB" id="A0A401PYM1"/>
<dbReference type="STRING" id="75743.A0A401PYM1"/>
<keyword evidence="5 12" id="KW-0812">Transmembrane</keyword>
<dbReference type="InterPro" id="IPR001734">
    <property type="entry name" value="Na/solute_symporter"/>
</dbReference>
<evidence type="ECO:0000256" key="9">
    <source>
        <dbReference type="ARBA" id="ARBA00023136"/>
    </source>
</evidence>
<dbReference type="InterPro" id="IPR038377">
    <property type="entry name" value="Na/Glc_symporter_sf"/>
</dbReference>
<evidence type="ECO:0000313" key="13">
    <source>
        <dbReference type="EMBL" id="GCB78143.1"/>
    </source>
</evidence>
<evidence type="ECO:0000256" key="6">
    <source>
        <dbReference type="ARBA" id="ARBA00022989"/>
    </source>
</evidence>
<evidence type="ECO:0000313" key="14">
    <source>
        <dbReference type="Proteomes" id="UP000288216"/>
    </source>
</evidence>
<evidence type="ECO:0000256" key="7">
    <source>
        <dbReference type="ARBA" id="ARBA00023053"/>
    </source>
</evidence>
<evidence type="ECO:0000256" key="1">
    <source>
        <dbReference type="ARBA" id="ARBA00004651"/>
    </source>
</evidence>
<evidence type="ECO:0000256" key="4">
    <source>
        <dbReference type="ARBA" id="ARBA00022475"/>
    </source>
</evidence>
<dbReference type="Pfam" id="PF00474">
    <property type="entry name" value="SSF"/>
    <property type="match status" value="1"/>
</dbReference>
<keyword evidence="14" id="KW-1185">Reference proteome</keyword>
<evidence type="ECO:0000256" key="5">
    <source>
        <dbReference type="ARBA" id="ARBA00022692"/>
    </source>
</evidence>
<dbReference type="PANTHER" id="PTHR42985:SF40">
    <property type="entry name" value="LD47995P-RELATED"/>
    <property type="match status" value="1"/>
</dbReference>
<accession>A0A401PYM1</accession>
<keyword evidence="9 12" id="KW-0472">Membrane</keyword>
<dbReference type="Gene3D" id="1.20.1730.10">
    <property type="entry name" value="Sodium/glucose cotransporter"/>
    <property type="match status" value="1"/>
</dbReference>
<gene>
    <name evidence="13" type="ORF">scyTo_0016789</name>
</gene>
<name>A0A401PYM1_SCYTO</name>
<keyword evidence="10" id="KW-0739">Sodium transport</keyword>
<dbReference type="Proteomes" id="UP000288216">
    <property type="component" value="Unassembled WGS sequence"/>
</dbReference>
<evidence type="ECO:0000256" key="2">
    <source>
        <dbReference type="ARBA" id="ARBA00006434"/>
    </source>
</evidence>
<dbReference type="EMBL" id="BFAA01010391">
    <property type="protein sequence ID" value="GCB78143.1"/>
    <property type="molecule type" value="Genomic_DNA"/>
</dbReference>
<evidence type="ECO:0000256" key="3">
    <source>
        <dbReference type="ARBA" id="ARBA00022448"/>
    </source>
</evidence>
<comment type="caution">
    <text evidence="13">The sequence shown here is derived from an EMBL/GenBank/DDBJ whole genome shotgun (WGS) entry which is preliminary data.</text>
</comment>
<sequence length="93" mass="10127">MFFYLGIVTYTPSFALSQVTGMDMWTSVVITGLACTLYTTLGGIKAVVWTDVFQLCIMVIGLVAVLIQGSIHVGGFGKIWNIARNGSRTDIFE</sequence>
<evidence type="ECO:0000256" key="11">
    <source>
        <dbReference type="RuleBase" id="RU362091"/>
    </source>
</evidence>
<keyword evidence="6 12" id="KW-1133">Transmembrane helix</keyword>
<dbReference type="OrthoDB" id="6132759at2759"/>
<keyword evidence="7" id="KW-0915">Sodium</keyword>
<reference evidence="13 14" key="1">
    <citation type="journal article" date="2018" name="Nat. Ecol. Evol.">
        <title>Shark genomes provide insights into elasmobranch evolution and the origin of vertebrates.</title>
        <authorList>
            <person name="Hara Y"/>
            <person name="Yamaguchi K"/>
            <person name="Onimaru K"/>
            <person name="Kadota M"/>
            <person name="Koyanagi M"/>
            <person name="Keeley SD"/>
            <person name="Tatsumi K"/>
            <person name="Tanaka K"/>
            <person name="Motone F"/>
            <person name="Kageyama Y"/>
            <person name="Nozu R"/>
            <person name="Adachi N"/>
            <person name="Nishimura O"/>
            <person name="Nakagawa R"/>
            <person name="Tanegashima C"/>
            <person name="Kiyatake I"/>
            <person name="Matsumoto R"/>
            <person name="Murakumo K"/>
            <person name="Nishida K"/>
            <person name="Terakita A"/>
            <person name="Kuratani S"/>
            <person name="Sato K"/>
            <person name="Hyodo S Kuraku.S."/>
        </authorList>
    </citation>
    <scope>NUCLEOTIDE SEQUENCE [LARGE SCALE GENOMIC DNA]</scope>
</reference>
<dbReference type="InterPro" id="IPR051163">
    <property type="entry name" value="Sodium:Solute_Symporter_SSF"/>
</dbReference>
<dbReference type="GO" id="GO:0005886">
    <property type="term" value="C:plasma membrane"/>
    <property type="evidence" value="ECO:0007669"/>
    <property type="project" value="UniProtKB-SubCell"/>
</dbReference>